<evidence type="ECO:0000313" key="2">
    <source>
        <dbReference type="EMBL" id="GFH39073.1"/>
    </source>
</evidence>
<dbReference type="Proteomes" id="UP000484988">
    <property type="component" value="Unassembled WGS sequence"/>
</dbReference>
<proteinExistence type="predicted"/>
<evidence type="ECO:0000313" key="3">
    <source>
        <dbReference type="Proteomes" id="UP000484988"/>
    </source>
</evidence>
<feature type="compositionally biased region" description="Low complexity" evidence="1">
    <location>
        <begin position="19"/>
        <end position="28"/>
    </location>
</feature>
<comment type="caution">
    <text evidence="2">The sequence shown here is derived from an EMBL/GenBank/DDBJ whole genome shotgun (WGS) entry which is preliminary data.</text>
</comment>
<feature type="region of interest" description="Disordered" evidence="1">
    <location>
        <begin position="1"/>
        <end position="86"/>
    </location>
</feature>
<feature type="compositionally biased region" description="Polar residues" evidence="1">
    <location>
        <begin position="41"/>
        <end position="51"/>
    </location>
</feature>
<organism evidence="2 3">
    <name type="scientific">Streptomyces pacificus</name>
    <dbReference type="NCBI Taxonomy" id="2705029"/>
    <lineage>
        <taxon>Bacteria</taxon>
        <taxon>Bacillati</taxon>
        <taxon>Actinomycetota</taxon>
        <taxon>Actinomycetes</taxon>
        <taxon>Kitasatosporales</taxon>
        <taxon>Streptomycetaceae</taxon>
        <taxon>Streptomyces</taxon>
    </lineage>
</organism>
<dbReference type="EMBL" id="BLLG01000022">
    <property type="protein sequence ID" value="GFH39073.1"/>
    <property type="molecule type" value="Genomic_DNA"/>
</dbReference>
<keyword evidence="3" id="KW-1185">Reference proteome</keyword>
<gene>
    <name evidence="2" type="ORF">SCWH03_53380</name>
</gene>
<protein>
    <submittedName>
        <fullName evidence="2">Uncharacterized protein</fullName>
    </submittedName>
</protein>
<evidence type="ECO:0000256" key="1">
    <source>
        <dbReference type="SAM" id="MobiDB-lite"/>
    </source>
</evidence>
<dbReference type="AlphaFoldDB" id="A0A6A0B2U6"/>
<reference evidence="2 3" key="1">
    <citation type="submission" date="2020-02" db="EMBL/GenBank/DDBJ databases">
        <title>Whole Genome Shotgun Sequence of Streptomyces sp. strain CWH03.</title>
        <authorList>
            <person name="Dohra H."/>
            <person name="Kodani S."/>
            <person name="Yamamura H."/>
        </authorList>
    </citation>
    <scope>NUCLEOTIDE SEQUENCE [LARGE SCALE GENOMIC DNA]</scope>
    <source>
        <strain evidence="2 3">CWH03</strain>
    </source>
</reference>
<sequence>MTGGVLPPLPARHGRAKAPRAPAVRAAADGTGASRGPGSPSPRTTARTPGTFTGRATAAVTSSVRETPPPARVPVRPNILDPLAIG</sequence>
<accession>A0A6A0B2U6</accession>
<name>A0A6A0B2U6_9ACTN</name>